<protein>
    <submittedName>
        <fullName evidence="2">Structural protein</fullName>
    </submittedName>
</protein>
<evidence type="ECO:0000256" key="1">
    <source>
        <dbReference type="SAM" id="MobiDB-lite"/>
    </source>
</evidence>
<name>A0AA86J4Y2_9CAUD</name>
<accession>A0AA86J4Y2</accession>
<keyword evidence="3" id="KW-1185">Reference proteome</keyword>
<evidence type="ECO:0000313" key="3">
    <source>
        <dbReference type="Proteomes" id="UP001304813"/>
    </source>
</evidence>
<dbReference type="Proteomes" id="UP001304813">
    <property type="component" value="Segment"/>
</dbReference>
<feature type="region of interest" description="Disordered" evidence="1">
    <location>
        <begin position="194"/>
        <end position="216"/>
    </location>
</feature>
<dbReference type="EMBL" id="LC779065">
    <property type="protein sequence ID" value="BES79798.1"/>
    <property type="molecule type" value="Genomic_DNA"/>
</dbReference>
<organism evidence="2 3">
    <name type="scientific">Yersinia phage vB_Yru_GN1</name>
    <dbReference type="NCBI Taxonomy" id="3074381"/>
    <lineage>
        <taxon>Viruses</taxon>
        <taxon>Duplodnaviria</taxon>
        <taxon>Heunggongvirae</taxon>
        <taxon>Uroviricota</taxon>
        <taxon>Caudoviricetes</taxon>
        <taxon>Caudoviricetes incertae sedis</taxon>
        <taxon>Sepahanvirus</taxon>
        <taxon>Sepahanvirus vB-Yru-GN1</taxon>
    </lineage>
</organism>
<feature type="compositionally biased region" description="Basic and acidic residues" evidence="1">
    <location>
        <begin position="194"/>
        <end position="205"/>
    </location>
</feature>
<feature type="compositionally biased region" description="Basic residues" evidence="1">
    <location>
        <begin position="269"/>
        <end position="278"/>
    </location>
</feature>
<reference evidence="2 3" key="1">
    <citation type="submission" date="2023-09" db="EMBL/GenBank/DDBJ databases">
        <title>Analysis of phage genome (vB_Yru_GN1) of the bacterium (Yersinia ruckeri).</title>
        <authorList>
            <person name="Ganjoor M.S."/>
            <person name="Bouzari M."/>
            <person name="Soleimani-Delfan A."/>
        </authorList>
    </citation>
    <scope>NUCLEOTIDE SEQUENCE [LARGE SCALE GENOMIC DNA]</scope>
    <source>
        <strain evidence="3">vB_Yru_GN1</strain>
    </source>
</reference>
<feature type="region of interest" description="Disordered" evidence="1">
    <location>
        <begin position="261"/>
        <end position="289"/>
    </location>
</feature>
<sequence>MELSVKVDDAGNEFVDRLDFMNSVVTSIKDYLGDNKITVRKITSNAIQVDNPQEGEESSQDLELSIGDEMDIELKTVVFGLVGSMFFTTPKVVFHLKEDQLGELTINGVSLADFSGIMAADVKGDCDYTVQVGARYLTNLLNQSGIFSMKLGTDPKPKNLELTRVRKNESAESCNMDEWKKLFESDLFDEHGQKLPKHEADDNSALKKPTLSSVRAKAREKKLYRKRLKMMRAKDPAAAKKRSRAARLRWRKNRAKYMRGMKKFNMSSRGKRIAKIRGQKAAMSRELNS</sequence>
<proteinExistence type="predicted"/>
<evidence type="ECO:0000313" key="2">
    <source>
        <dbReference type="EMBL" id="BES79798.1"/>
    </source>
</evidence>